<proteinExistence type="predicted"/>
<organism evidence="1 2">
    <name type="scientific">Mucilaginibacter ximonensis</name>
    <dbReference type="NCBI Taxonomy" id="538021"/>
    <lineage>
        <taxon>Bacteria</taxon>
        <taxon>Pseudomonadati</taxon>
        <taxon>Bacteroidota</taxon>
        <taxon>Sphingobacteriia</taxon>
        <taxon>Sphingobacteriales</taxon>
        <taxon>Sphingobacteriaceae</taxon>
        <taxon>Mucilaginibacter</taxon>
    </lineage>
</organism>
<keyword evidence="2" id="KW-1185">Reference proteome</keyword>
<dbReference type="Pfam" id="PF13715">
    <property type="entry name" value="CarbopepD_reg_2"/>
    <property type="match status" value="1"/>
</dbReference>
<reference evidence="2" key="1">
    <citation type="journal article" date="2019" name="Int. J. Syst. Evol. Microbiol.">
        <title>The Global Catalogue of Microorganisms (GCM) 10K type strain sequencing project: providing services to taxonomists for standard genome sequencing and annotation.</title>
        <authorList>
            <consortium name="The Broad Institute Genomics Platform"/>
            <consortium name="The Broad Institute Genome Sequencing Center for Infectious Disease"/>
            <person name="Wu L."/>
            <person name="Ma J."/>
        </authorList>
    </citation>
    <scope>NUCLEOTIDE SEQUENCE [LARGE SCALE GENOMIC DNA]</scope>
    <source>
        <strain evidence="2">KCTC 22437</strain>
    </source>
</reference>
<comment type="caution">
    <text evidence="1">The sequence shown here is derived from an EMBL/GenBank/DDBJ whole genome shotgun (WGS) entry which is preliminary data.</text>
</comment>
<evidence type="ECO:0000313" key="1">
    <source>
        <dbReference type="EMBL" id="MFD2871401.1"/>
    </source>
</evidence>
<sequence length="401" mass="46120">MRFLRLLLLYLLLPIVAWAQLGTITGKVVTKASKTAIPQASVFLSNSSFGTVSAGDGSFQLSKLRPGQYTLVVTSIGFQDYTQKIQVEEDKPLIIEIEMEPKVVELHEVTISTNSKADWRRNFEQFKKDFLGQDDNAKLCQILNPDVIYFTYHKKTLLLEAETEKFLVIDNHALGYRVKFLLKDFSSDGIAAVIRYGGERLFEELPGSAAQKKVWQKARDDAYYGSSMQFYRALYTDKLTEEGFEVRHLTRYLNPARPSDQILRQRINKFKSLGMVDSANYWVEIANMSKYYMDKVSQTPYASFELLRQTQTPGVFAITFPNYLYVMYTKKRDETNYKDVFRPLDMPNYEISVITLPSNPPVAFFDKNGIVMNGEPLYEGTWSKSRLSQLLPVDYVPSEKR</sequence>
<protein>
    <submittedName>
        <fullName evidence="1">Carboxypeptidase-like regulatory domain-containing protein</fullName>
    </submittedName>
</protein>
<dbReference type="InterPro" id="IPR013784">
    <property type="entry name" value="Carb-bd-like_fold"/>
</dbReference>
<gene>
    <name evidence="1" type="ORF">ACFS5N_02900</name>
</gene>
<dbReference type="SUPFAM" id="SSF49452">
    <property type="entry name" value="Starch-binding domain-like"/>
    <property type="match status" value="1"/>
</dbReference>
<name>A0ABW5Y7V7_9SPHI</name>
<dbReference type="EMBL" id="JBHUPD010000001">
    <property type="protein sequence ID" value="MFD2871401.1"/>
    <property type="molecule type" value="Genomic_DNA"/>
</dbReference>
<dbReference type="Proteomes" id="UP001597557">
    <property type="component" value="Unassembled WGS sequence"/>
</dbReference>
<accession>A0ABW5Y7V7</accession>
<dbReference type="Gene3D" id="2.60.40.1120">
    <property type="entry name" value="Carboxypeptidase-like, regulatory domain"/>
    <property type="match status" value="1"/>
</dbReference>
<evidence type="ECO:0000313" key="2">
    <source>
        <dbReference type="Proteomes" id="UP001597557"/>
    </source>
</evidence>
<dbReference type="RefSeq" id="WP_377182046.1">
    <property type="nucleotide sequence ID" value="NZ_JBHUPD010000001.1"/>
</dbReference>